<dbReference type="Proteomes" id="UP000630142">
    <property type="component" value="Unassembled WGS sequence"/>
</dbReference>
<comment type="function">
    <text evidence="1">Responsible for the formation of the pyrimidine heterocycle in the thiamine biosynthesis pathway. Catalyzes the formation of hydroxymethylpyrimidine phosphate (HMP-P) from histidine and pyridoxal phosphate (PLP). The protein uses PLP and the active site histidine to form HMP-P, generating an inactive enzyme. The enzyme can only undergo a single turnover, which suggests it is a suicide enzyme.</text>
</comment>
<dbReference type="GO" id="GO:0046872">
    <property type="term" value="F:metal ion binding"/>
    <property type="evidence" value="ECO:0007669"/>
    <property type="project" value="UniProtKB-KW"/>
</dbReference>
<keyword evidence="6" id="KW-0479">Metal-binding</keyword>
<keyword evidence="9" id="KW-0408">Iron</keyword>
<feature type="chain" id="PRO_5035170968" description="Thiamine pyrimidine synthase" evidence="12">
    <location>
        <begin position="27"/>
        <end position="338"/>
    </location>
</feature>
<dbReference type="EMBL" id="BMZQ01000007">
    <property type="protein sequence ID" value="GHD24304.1"/>
    <property type="molecule type" value="Genomic_DNA"/>
</dbReference>
<evidence type="ECO:0000313" key="14">
    <source>
        <dbReference type="EMBL" id="GHD24304.1"/>
    </source>
</evidence>
<reference evidence="14" key="1">
    <citation type="journal article" date="2014" name="Int. J. Syst. Evol. Microbiol.">
        <title>Complete genome sequence of Corynebacterium casei LMG S-19264T (=DSM 44701T), isolated from a smear-ripened cheese.</title>
        <authorList>
            <consortium name="US DOE Joint Genome Institute (JGI-PGF)"/>
            <person name="Walter F."/>
            <person name="Albersmeier A."/>
            <person name="Kalinowski J."/>
            <person name="Ruckert C."/>
        </authorList>
    </citation>
    <scope>NUCLEOTIDE SEQUENCE</scope>
    <source>
        <strain evidence="14">KCTC 42249</strain>
    </source>
</reference>
<dbReference type="InterPro" id="IPR027939">
    <property type="entry name" value="NMT1/THI5"/>
</dbReference>
<evidence type="ECO:0000256" key="11">
    <source>
        <dbReference type="ARBA" id="ARBA00048179"/>
    </source>
</evidence>
<feature type="signal peptide" evidence="12">
    <location>
        <begin position="1"/>
        <end position="26"/>
    </location>
</feature>
<comment type="caution">
    <text evidence="14">The sequence shown here is derived from an EMBL/GenBank/DDBJ whole genome shotgun (WGS) entry which is preliminary data.</text>
</comment>
<accession>A0A8J3DTR0</accession>
<evidence type="ECO:0000259" key="13">
    <source>
        <dbReference type="Pfam" id="PF09084"/>
    </source>
</evidence>
<proteinExistence type="inferred from homology"/>
<dbReference type="SUPFAM" id="SSF53850">
    <property type="entry name" value="Periplasmic binding protein-like II"/>
    <property type="match status" value="1"/>
</dbReference>
<name>A0A8J3DTR0_9HYPH</name>
<keyword evidence="12" id="KW-0732">Signal</keyword>
<keyword evidence="8" id="KW-0784">Thiamine biosynthesis</keyword>
<gene>
    <name evidence="14" type="ORF">GCM10016234_40370</name>
</gene>
<comment type="subunit">
    <text evidence="4">Homodimer.</text>
</comment>
<dbReference type="PANTHER" id="PTHR31528">
    <property type="entry name" value="4-AMINO-5-HYDROXYMETHYL-2-METHYLPYRIMIDINE PHOSPHATE SYNTHASE THI11-RELATED"/>
    <property type="match status" value="1"/>
</dbReference>
<evidence type="ECO:0000256" key="1">
    <source>
        <dbReference type="ARBA" id="ARBA00003469"/>
    </source>
</evidence>
<sequence length="338" mass="36108">MTIINRRNTLLLGLATGAAWALPARAQTKTKVRVALDWTPNTNHIGLYVAREKGFYAQAGLDVEILPYGDTSAGALISNGVADFGVSGAIGFFTQRAAGADLKAVYAVVQTETGRLVFNDDRQDIQRPRDLDGKTYGGFGSNWENALISTIIRNDGGKGTFETVTLGTSAYEALANGAVDFTLEVYTWEGVKAELEGRKQRAFRYADFGVPDQHTTFLASSDATLKAKPEAAKAFVQATQRGYAFAVENSEEAAAILVEANKDMLTDPALITASLKALVDGHYLARPDGTVGEIDAAKTNAMGAFLFSSGILRDGNGEPLKAQPDFADYYTNAFHAGA</sequence>
<dbReference type="InterPro" id="IPR015168">
    <property type="entry name" value="SsuA/THI5"/>
</dbReference>
<evidence type="ECO:0000313" key="15">
    <source>
        <dbReference type="Proteomes" id="UP000630142"/>
    </source>
</evidence>
<keyword evidence="15" id="KW-1185">Reference proteome</keyword>
<feature type="domain" description="SsuA/THI5-like" evidence="13">
    <location>
        <begin position="41"/>
        <end position="253"/>
    </location>
</feature>
<comment type="similarity">
    <text evidence="3">Belongs to the NMT1/THI5 family.</text>
</comment>
<evidence type="ECO:0000256" key="2">
    <source>
        <dbReference type="ARBA" id="ARBA00004948"/>
    </source>
</evidence>
<evidence type="ECO:0000256" key="3">
    <source>
        <dbReference type="ARBA" id="ARBA00009406"/>
    </source>
</evidence>
<dbReference type="Gene3D" id="3.40.190.10">
    <property type="entry name" value="Periplasmic binding protein-like II"/>
    <property type="match status" value="2"/>
</dbReference>
<evidence type="ECO:0000256" key="5">
    <source>
        <dbReference type="ARBA" id="ARBA00022679"/>
    </source>
</evidence>
<keyword evidence="7" id="KW-0663">Pyridoxal phosphate</keyword>
<keyword evidence="5 14" id="KW-0808">Transferase</keyword>
<dbReference type="Pfam" id="PF09084">
    <property type="entry name" value="NMT1"/>
    <property type="match status" value="1"/>
</dbReference>
<evidence type="ECO:0000256" key="7">
    <source>
        <dbReference type="ARBA" id="ARBA00022898"/>
    </source>
</evidence>
<comment type="pathway">
    <text evidence="2">Cofactor biosynthesis; thiamine diphosphate biosynthesis.</text>
</comment>
<reference evidence="14" key="2">
    <citation type="submission" date="2020-09" db="EMBL/GenBank/DDBJ databases">
        <authorList>
            <person name="Sun Q."/>
            <person name="Kim S."/>
        </authorList>
    </citation>
    <scope>NUCLEOTIDE SEQUENCE</scope>
    <source>
        <strain evidence="14">KCTC 42249</strain>
    </source>
</reference>
<dbReference type="AlphaFoldDB" id="A0A8J3DTR0"/>
<evidence type="ECO:0000256" key="4">
    <source>
        <dbReference type="ARBA" id="ARBA00011738"/>
    </source>
</evidence>
<dbReference type="GO" id="GO:0009228">
    <property type="term" value="P:thiamine biosynthetic process"/>
    <property type="evidence" value="ECO:0007669"/>
    <property type="project" value="UniProtKB-KW"/>
</dbReference>
<protein>
    <recommendedName>
        <fullName evidence="10">Thiamine pyrimidine synthase</fullName>
    </recommendedName>
</protein>
<dbReference type="RefSeq" id="WP_189507561.1">
    <property type="nucleotide sequence ID" value="NZ_BMZQ01000007.1"/>
</dbReference>
<evidence type="ECO:0000256" key="9">
    <source>
        <dbReference type="ARBA" id="ARBA00023004"/>
    </source>
</evidence>
<evidence type="ECO:0000256" key="8">
    <source>
        <dbReference type="ARBA" id="ARBA00022977"/>
    </source>
</evidence>
<organism evidence="14 15">
    <name type="scientific">Tianweitania populi</name>
    <dbReference type="NCBI Taxonomy" id="1607949"/>
    <lineage>
        <taxon>Bacteria</taxon>
        <taxon>Pseudomonadati</taxon>
        <taxon>Pseudomonadota</taxon>
        <taxon>Alphaproteobacteria</taxon>
        <taxon>Hyphomicrobiales</taxon>
        <taxon>Phyllobacteriaceae</taxon>
        <taxon>Tianweitania</taxon>
    </lineage>
</organism>
<evidence type="ECO:0000256" key="12">
    <source>
        <dbReference type="SAM" id="SignalP"/>
    </source>
</evidence>
<dbReference type="PANTHER" id="PTHR31528:SF1">
    <property type="entry name" value="4-AMINO-5-HYDROXYMETHYL-2-METHYLPYRIMIDINE PHOSPHATE SYNTHASE THI11-RELATED"/>
    <property type="match status" value="1"/>
</dbReference>
<evidence type="ECO:0000256" key="10">
    <source>
        <dbReference type="ARBA" id="ARBA00033171"/>
    </source>
</evidence>
<dbReference type="GO" id="GO:0016740">
    <property type="term" value="F:transferase activity"/>
    <property type="evidence" value="ECO:0007669"/>
    <property type="project" value="UniProtKB-KW"/>
</dbReference>
<evidence type="ECO:0000256" key="6">
    <source>
        <dbReference type="ARBA" id="ARBA00022723"/>
    </source>
</evidence>
<comment type="catalytic activity">
    <reaction evidence="11">
        <text>N(6)-(pyridoxal phosphate)-L-lysyl-[4-amino-5-hydroxymethyl-2-methylpyrimidine phosphate synthase] + L-histidyl-[4-amino-5-hydroxymethyl-2-methylpyrimidine phosphate synthase] + 2 Fe(3+) + 4 H2O = L-lysyl-[4-amino-5-hydroxymethyl-2-methylpyrimidine phosphate synthase] + (2S)-2-amino-5-hydroxy-4-oxopentanoyl-[4-amino-5-hydroxymethyl-2-methylpyrimidine phosphate synthase] + 4-amino-2-methyl-5-(phosphooxymethyl)pyrimidine + 3-oxopropanoate + 2 Fe(2+) + 2 H(+)</text>
        <dbReference type="Rhea" id="RHEA:65756"/>
        <dbReference type="Rhea" id="RHEA-COMP:16892"/>
        <dbReference type="Rhea" id="RHEA-COMP:16893"/>
        <dbReference type="Rhea" id="RHEA-COMP:16894"/>
        <dbReference type="Rhea" id="RHEA-COMP:16895"/>
        <dbReference type="ChEBI" id="CHEBI:15377"/>
        <dbReference type="ChEBI" id="CHEBI:15378"/>
        <dbReference type="ChEBI" id="CHEBI:29033"/>
        <dbReference type="ChEBI" id="CHEBI:29034"/>
        <dbReference type="ChEBI" id="CHEBI:29969"/>
        <dbReference type="ChEBI" id="CHEBI:29979"/>
        <dbReference type="ChEBI" id="CHEBI:33190"/>
        <dbReference type="ChEBI" id="CHEBI:58354"/>
        <dbReference type="ChEBI" id="CHEBI:143915"/>
        <dbReference type="ChEBI" id="CHEBI:157692"/>
    </reaction>
    <physiologicalReaction direction="left-to-right" evidence="11">
        <dbReference type="Rhea" id="RHEA:65757"/>
    </physiologicalReaction>
</comment>